<evidence type="ECO:0000256" key="5">
    <source>
        <dbReference type="ARBA" id="ARBA00022705"/>
    </source>
</evidence>
<dbReference type="InterPro" id="IPR005790">
    <property type="entry name" value="DNA_polIII_delta"/>
</dbReference>
<keyword evidence="6" id="KW-0239">DNA-directed DNA polymerase</keyword>
<evidence type="ECO:0000256" key="1">
    <source>
        <dbReference type="ARBA" id="ARBA00012417"/>
    </source>
</evidence>
<comment type="similarity">
    <text evidence="7">Belongs to the DNA polymerase HolA subunit family.</text>
</comment>
<dbReference type="KEGG" id="cjap:GWK36_05455"/>
<keyword evidence="4 12" id="KW-0548">Nucleotidyltransferase</keyword>
<evidence type="ECO:0000256" key="3">
    <source>
        <dbReference type="ARBA" id="ARBA00022679"/>
    </source>
</evidence>
<keyword evidence="13" id="KW-1185">Reference proteome</keyword>
<comment type="catalytic activity">
    <reaction evidence="8">
        <text>DNA(n) + a 2'-deoxyribonucleoside 5'-triphosphate = DNA(n+1) + diphosphate</text>
        <dbReference type="Rhea" id="RHEA:22508"/>
        <dbReference type="Rhea" id="RHEA-COMP:17339"/>
        <dbReference type="Rhea" id="RHEA-COMP:17340"/>
        <dbReference type="ChEBI" id="CHEBI:33019"/>
        <dbReference type="ChEBI" id="CHEBI:61560"/>
        <dbReference type="ChEBI" id="CHEBI:173112"/>
        <dbReference type="EC" id="2.7.7.7"/>
    </reaction>
</comment>
<dbReference type="InterPro" id="IPR008921">
    <property type="entry name" value="DNA_pol3_clamp-load_cplx_C"/>
</dbReference>
<dbReference type="SUPFAM" id="SSF52540">
    <property type="entry name" value="P-loop containing nucleoside triphosphate hydrolases"/>
    <property type="match status" value="1"/>
</dbReference>
<dbReference type="PANTHER" id="PTHR34388:SF1">
    <property type="entry name" value="DNA POLYMERASE III SUBUNIT DELTA"/>
    <property type="match status" value="1"/>
</dbReference>
<dbReference type="InterPro" id="IPR010372">
    <property type="entry name" value="DNA_pol3_delta_N"/>
</dbReference>
<dbReference type="NCBIfam" id="TIGR01128">
    <property type="entry name" value="holA"/>
    <property type="match status" value="1"/>
</dbReference>
<evidence type="ECO:0000256" key="2">
    <source>
        <dbReference type="ARBA" id="ARBA00017703"/>
    </source>
</evidence>
<keyword evidence="3 12" id="KW-0808">Transferase</keyword>
<reference evidence="13" key="1">
    <citation type="submission" date="2020-01" db="EMBL/GenBank/DDBJ databases">
        <title>Caldichromatium gen. nov., sp. nov., a thermophilic purple sulfur bacterium member of the family Chromatiaceae isolated from Nakabusa hot spring, Japan.</title>
        <authorList>
            <person name="Saini M.K."/>
            <person name="Hanada S."/>
            <person name="Tank M."/>
        </authorList>
    </citation>
    <scope>NUCLEOTIDE SEQUENCE [LARGE SCALE GENOMIC DNA]</scope>
    <source>
        <strain evidence="13">No.7</strain>
    </source>
</reference>
<evidence type="ECO:0000256" key="4">
    <source>
        <dbReference type="ARBA" id="ARBA00022695"/>
    </source>
</evidence>
<dbReference type="Gene3D" id="3.40.50.300">
    <property type="entry name" value="P-loop containing nucleotide triphosphate hydrolases"/>
    <property type="match status" value="1"/>
</dbReference>
<evidence type="ECO:0000256" key="6">
    <source>
        <dbReference type="ARBA" id="ARBA00022932"/>
    </source>
</evidence>
<dbReference type="InterPro" id="IPR027417">
    <property type="entry name" value="P-loop_NTPase"/>
</dbReference>
<organism evidence="12 13">
    <name type="scientific">Caldichromatium japonicum</name>
    <dbReference type="NCBI Taxonomy" id="2699430"/>
    <lineage>
        <taxon>Bacteria</taxon>
        <taxon>Pseudomonadati</taxon>
        <taxon>Pseudomonadota</taxon>
        <taxon>Gammaproteobacteria</taxon>
        <taxon>Chromatiales</taxon>
        <taxon>Chromatiaceae</taxon>
        <taxon>Caldichromatium</taxon>
    </lineage>
</organism>
<dbReference type="SUPFAM" id="SSF48019">
    <property type="entry name" value="post-AAA+ oligomerization domain-like"/>
    <property type="match status" value="1"/>
</dbReference>
<dbReference type="EMBL" id="CP048029">
    <property type="protein sequence ID" value="QIK37515.1"/>
    <property type="molecule type" value="Genomic_DNA"/>
</dbReference>
<evidence type="ECO:0000259" key="11">
    <source>
        <dbReference type="Pfam" id="PF14840"/>
    </source>
</evidence>
<dbReference type="AlphaFoldDB" id="A0A6G7VCB0"/>
<dbReference type="Gene3D" id="1.10.8.60">
    <property type="match status" value="1"/>
</dbReference>
<dbReference type="CDD" id="cd18138">
    <property type="entry name" value="HLD_clamp_pol_III_delta"/>
    <property type="match status" value="1"/>
</dbReference>
<dbReference type="GO" id="GO:0009360">
    <property type="term" value="C:DNA polymerase III complex"/>
    <property type="evidence" value="ECO:0007669"/>
    <property type="project" value="UniProtKB-UniRule"/>
</dbReference>
<evidence type="ECO:0000256" key="7">
    <source>
        <dbReference type="ARBA" id="ARBA00034754"/>
    </source>
</evidence>
<protein>
    <recommendedName>
        <fullName evidence="2 9">DNA polymerase III subunit delta</fullName>
        <ecNumber evidence="1 9">2.7.7.7</ecNumber>
    </recommendedName>
</protein>
<feature type="domain" description="DNA polymerase III subunit delta C-terminal" evidence="11">
    <location>
        <begin position="213"/>
        <end position="306"/>
    </location>
</feature>
<accession>A0A6G7VCB0</accession>
<name>A0A6G7VCB0_9GAMM</name>
<dbReference type="GO" id="GO:0003677">
    <property type="term" value="F:DNA binding"/>
    <property type="evidence" value="ECO:0007669"/>
    <property type="project" value="InterPro"/>
</dbReference>
<dbReference type="InterPro" id="IPR032780">
    <property type="entry name" value="DNA_pol3_delt_C"/>
</dbReference>
<evidence type="ECO:0000259" key="10">
    <source>
        <dbReference type="Pfam" id="PF06144"/>
    </source>
</evidence>
<proteinExistence type="inferred from homology"/>
<evidence type="ECO:0000313" key="12">
    <source>
        <dbReference type="EMBL" id="QIK37515.1"/>
    </source>
</evidence>
<dbReference type="GO" id="GO:0006261">
    <property type="term" value="P:DNA-templated DNA replication"/>
    <property type="evidence" value="ECO:0007669"/>
    <property type="project" value="TreeGrafter"/>
</dbReference>
<keyword evidence="5" id="KW-0235">DNA replication</keyword>
<sequence length="350" mass="38702">MAIRFNDLTGQLAKDLAPVYLIWGEEPWQFHEAARLVREAARRAGYAEREILDTAEQFQWGRLNLAAHSLSLFASRRLIELRLTSGKIDAVGEGAIRAYCERPPADVLLLILAPNLERKAQQSAWVKGIERLGVVVQVWPLKGAELEHWLSQRLKESGFQPEPGVADLLAERCEGNLFAAAQEIDKLRLLRGPGPLTLNELWGQLANSARFDPFALLDAALSGDRARTRHILEVLRAEGIAEAIVLWALARELRMLAAARQAQARRLPLEPVWEAHRVPRLRQGRIAAALKRLPLARLYALLGQCAHADRVIKGVSPGDPWHRLATIADALSGGPLWGLAQQPAPISAGC</sequence>
<evidence type="ECO:0000256" key="9">
    <source>
        <dbReference type="NCBIfam" id="TIGR01128"/>
    </source>
</evidence>
<dbReference type="GO" id="GO:0003887">
    <property type="term" value="F:DNA-directed DNA polymerase activity"/>
    <property type="evidence" value="ECO:0007669"/>
    <property type="project" value="UniProtKB-UniRule"/>
</dbReference>
<dbReference type="Pfam" id="PF06144">
    <property type="entry name" value="DNA_pol3_delta"/>
    <property type="match status" value="1"/>
</dbReference>
<dbReference type="RefSeq" id="WP_166270281.1">
    <property type="nucleotide sequence ID" value="NZ_CP048029.1"/>
</dbReference>
<dbReference type="EC" id="2.7.7.7" evidence="1 9"/>
<feature type="domain" description="DNA polymerase III delta N-terminal" evidence="10">
    <location>
        <begin position="20"/>
        <end position="137"/>
    </location>
</feature>
<dbReference type="Pfam" id="PF14840">
    <property type="entry name" value="DNA_pol3_delt_C"/>
    <property type="match status" value="1"/>
</dbReference>
<dbReference type="Proteomes" id="UP000502699">
    <property type="component" value="Chromosome"/>
</dbReference>
<dbReference type="Gene3D" id="1.20.272.10">
    <property type="match status" value="1"/>
</dbReference>
<dbReference type="PANTHER" id="PTHR34388">
    <property type="entry name" value="DNA POLYMERASE III SUBUNIT DELTA"/>
    <property type="match status" value="1"/>
</dbReference>
<evidence type="ECO:0000256" key="8">
    <source>
        <dbReference type="ARBA" id="ARBA00049244"/>
    </source>
</evidence>
<evidence type="ECO:0000313" key="13">
    <source>
        <dbReference type="Proteomes" id="UP000502699"/>
    </source>
</evidence>
<gene>
    <name evidence="12" type="primary">holA</name>
    <name evidence="12" type="ORF">GWK36_05455</name>
</gene>